<feature type="transmembrane region" description="Helical" evidence="10">
    <location>
        <begin position="1754"/>
        <end position="1776"/>
    </location>
</feature>
<feature type="binding site" evidence="5">
    <location>
        <position position="2309"/>
    </location>
    <ligand>
        <name>Ca(2+)</name>
        <dbReference type="ChEBI" id="CHEBI:29108"/>
    </ligand>
</feature>
<dbReference type="InterPro" id="IPR043203">
    <property type="entry name" value="VGCC_Ca_Na"/>
</dbReference>
<keyword evidence="7" id="KW-0109">Calcium transport</keyword>
<keyword evidence="7" id="KW-0851">Voltage-gated channel</keyword>
<evidence type="ECO:0000256" key="4">
    <source>
        <dbReference type="ARBA" id="ARBA00023136"/>
    </source>
</evidence>
<evidence type="ECO:0000256" key="6">
    <source>
        <dbReference type="PIRSR" id="PIRSR602077-3"/>
    </source>
</evidence>
<feature type="transmembrane region" description="Helical" evidence="10">
    <location>
        <begin position="980"/>
        <end position="1003"/>
    </location>
</feature>
<evidence type="ECO:0000313" key="13">
    <source>
        <dbReference type="EMBL" id="CAD9381591.1"/>
    </source>
</evidence>
<keyword evidence="6" id="KW-0325">Glycoprotein</keyword>
<feature type="transmembrane region" description="Helical" evidence="10">
    <location>
        <begin position="2154"/>
        <end position="2181"/>
    </location>
</feature>
<dbReference type="EMBL" id="HBGT01001279">
    <property type="protein sequence ID" value="CAD9381591.1"/>
    <property type="molecule type" value="Transcribed_RNA"/>
</dbReference>
<dbReference type="Gene3D" id="1.10.238.10">
    <property type="entry name" value="EF-hand"/>
    <property type="match status" value="1"/>
</dbReference>
<feature type="region of interest" description="Disordered" evidence="9">
    <location>
        <begin position="1539"/>
        <end position="1560"/>
    </location>
</feature>
<dbReference type="GO" id="GO:0046872">
    <property type="term" value="F:metal ion binding"/>
    <property type="evidence" value="ECO:0007669"/>
    <property type="project" value="UniProtKB-KW"/>
</dbReference>
<proteinExistence type="inferred from homology"/>
<feature type="transmembrane region" description="Helical" evidence="10">
    <location>
        <begin position="1225"/>
        <end position="1245"/>
    </location>
</feature>
<feature type="region of interest" description="Disordered" evidence="9">
    <location>
        <begin position="109"/>
        <end position="138"/>
    </location>
</feature>
<evidence type="ECO:0008006" key="14">
    <source>
        <dbReference type="Google" id="ProtNLM"/>
    </source>
</evidence>
<accession>A0A7S2F8U8</accession>
<keyword evidence="8" id="KW-0175">Coiled coil</keyword>
<feature type="transmembrane region" description="Helical" evidence="10">
    <location>
        <begin position="1277"/>
        <end position="1296"/>
    </location>
</feature>
<feature type="domain" description="Ion transport" evidence="11">
    <location>
        <begin position="1125"/>
        <end position="1515"/>
    </location>
</feature>
<keyword evidence="7" id="KW-0407">Ion channel</keyword>
<feature type="transmembrane region" description="Helical" evidence="10">
    <location>
        <begin position="2422"/>
        <end position="2442"/>
    </location>
</feature>
<feature type="binding site" evidence="5">
    <location>
        <position position="1469"/>
    </location>
    <ligand>
        <name>Ca(2+)</name>
        <dbReference type="ChEBI" id="CHEBI:29108"/>
    </ligand>
</feature>
<evidence type="ECO:0000256" key="8">
    <source>
        <dbReference type="SAM" id="Coils"/>
    </source>
</evidence>
<feature type="transmembrane region" description="Helical" evidence="10">
    <location>
        <begin position="1484"/>
        <end position="1507"/>
    </location>
</feature>
<keyword evidence="7" id="KW-0406">Ion transport</keyword>
<keyword evidence="5" id="KW-0479">Metal-binding</keyword>
<evidence type="ECO:0000256" key="2">
    <source>
        <dbReference type="ARBA" id="ARBA00022692"/>
    </source>
</evidence>
<evidence type="ECO:0000256" key="3">
    <source>
        <dbReference type="ARBA" id="ARBA00022989"/>
    </source>
</evidence>
<evidence type="ECO:0000256" key="1">
    <source>
        <dbReference type="ARBA" id="ARBA00004141"/>
    </source>
</evidence>
<dbReference type="GO" id="GO:0001518">
    <property type="term" value="C:voltage-gated sodium channel complex"/>
    <property type="evidence" value="ECO:0007669"/>
    <property type="project" value="TreeGrafter"/>
</dbReference>
<feature type="domain" description="Anoctamin transmembrane" evidence="12">
    <location>
        <begin position="621"/>
        <end position="1052"/>
    </location>
</feature>
<feature type="transmembrane region" description="Helical" evidence="10">
    <location>
        <begin position="1445"/>
        <end position="1464"/>
    </location>
</feature>
<name>A0A7S2F8U8_9STRA</name>
<feature type="transmembrane region" description="Helical" evidence="10">
    <location>
        <begin position="2338"/>
        <end position="2361"/>
    </location>
</feature>
<dbReference type="Pfam" id="PF00520">
    <property type="entry name" value="Ion_trans"/>
    <property type="match status" value="4"/>
</dbReference>
<feature type="coiled-coil region" evidence="8">
    <location>
        <begin position="233"/>
        <end position="264"/>
    </location>
</feature>
<dbReference type="PRINTS" id="PR00167">
    <property type="entry name" value="CACHANNEL"/>
</dbReference>
<feature type="domain" description="Ion transport" evidence="11">
    <location>
        <begin position="1632"/>
        <end position="1880"/>
    </location>
</feature>
<evidence type="ECO:0000256" key="5">
    <source>
        <dbReference type="PIRSR" id="PIRSR602077-1"/>
    </source>
</evidence>
<keyword evidence="4 10" id="KW-0472">Membrane</keyword>
<dbReference type="PANTHER" id="PTHR10037">
    <property type="entry name" value="VOLTAGE-GATED CATION CHANNEL CALCIUM AND SODIUM"/>
    <property type="match status" value="1"/>
</dbReference>
<keyword evidence="7" id="KW-0813">Transport</keyword>
<dbReference type="InterPro" id="IPR002077">
    <property type="entry name" value="VDCCAlpha1"/>
</dbReference>
<dbReference type="GO" id="GO:0005248">
    <property type="term" value="F:voltage-gated sodium channel activity"/>
    <property type="evidence" value="ECO:0007669"/>
    <property type="project" value="TreeGrafter"/>
</dbReference>
<dbReference type="Pfam" id="PF04547">
    <property type="entry name" value="Anoctamin"/>
    <property type="match status" value="1"/>
</dbReference>
<feature type="transmembrane region" description="Helical" evidence="10">
    <location>
        <begin position="2454"/>
        <end position="2475"/>
    </location>
</feature>
<evidence type="ECO:0000256" key="7">
    <source>
        <dbReference type="RuleBase" id="RU003808"/>
    </source>
</evidence>
<keyword evidence="7" id="KW-0107">Calcium channel</keyword>
<evidence type="ECO:0000259" key="11">
    <source>
        <dbReference type="Pfam" id="PF00520"/>
    </source>
</evidence>
<feature type="transmembrane region" description="Helical" evidence="10">
    <location>
        <begin position="1665"/>
        <end position="1683"/>
    </location>
</feature>
<comment type="similarity">
    <text evidence="7">Belongs to the calcium channel alpha-1 subunit (TC 1.A.1.11) family.</text>
</comment>
<dbReference type="GO" id="GO:0005245">
    <property type="term" value="F:voltage-gated calcium channel activity"/>
    <property type="evidence" value="ECO:0007669"/>
    <property type="project" value="InterPro"/>
</dbReference>
<dbReference type="PANTHER" id="PTHR10037:SF62">
    <property type="entry name" value="SODIUM CHANNEL PROTEIN 60E"/>
    <property type="match status" value="1"/>
</dbReference>
<dbReference type="Gene3D" id="1.20.120.350">
    <property type="entry name" value="Voltage-gated potassium channels. Chain C"/>
    <property type="match status" value="4"/>
</dbReference>
<feature type="compositionally biased region" description="Polar residues" evidence="9">
    <location>
        <begin position="170"/>
        <end position="183"/>
    </location>
</feature>
<comment type="subcellular location">
    <subcellularLocation>
        <location evidence="1 7">Membrane</location>
        <topology evidence="1 7">Multi-pass membrane protein</topology>
    </subcellularLocation>
</comment>
<organism evidence="13">
    <name type="scientific">Florenciella parvula</name>
    <dbReference type="NCBI Taxonomy" id="236787"/>
    <lineage>
        <taxon>Eukaryota</taxon>
        <taxon>Sar</taxon>
        <taxon>Stramenopiles</taxon>
        <taxon>Ochrophyta</taxon>
        <taxon>Dictyochophyceae</taxon>
        <taxon>Florenciellales</taxon>
        <taxon>Florenciella</taxon>
    </lineage>
</organism>
<evidence type="ECO:0000259" key="12">
    <source>
        <dbReference type="Pfam" id="PF04547"/>
    </source>
</evidence>
<feature type="transmembrane region" description="Helical" evidence="10">
    <location>
        <begin position="743"/>
        <end position="761"/>
    </location>
</feature>
<keyword evidence="5 7" id="KW-0106">Calcium</keyword>
<feature type="binding site" evidence="5">
    <location>
        <position position="1827"/>
    </location>
    <ligand>
        <name>Ca(2+)</name>
        <dbReference type="ChEBI" id="CHEBI:29108"/>
    </ligand>
</feature>
<sequence length="2900" mass="327559">MAGPPTAGRRYGVRAKVGMRKACRVKWSPADEEQKGPFQVSTFMESLVELKTKTVELNPEDEDSGFVRIAVLPQPEPCSKTIEVTMRNSTGYSEVLAFEVTYFIPASAGSPKKAAPKRKKTPMAPPAPVNPAAAPAGSVAGSDATDVALAVTDSLLNLSRMEVEQVRQTIEQVRNSPTHSRPTTPVRDRGGASMPGSLRGALGRGMGVGDLEIEFGDQVTSKKTLNFEKNPELEGLKKENNRLKSELERARLHEEAENQKKKADLLDYVDGAHPWDFVMVFPAPAKQENPAKGAKKSLHHLANIPDLIFTQEAVDMRERIHQLGLVTGETVSLKGNLLMKIRAPLHVLKKYAAKIEYKMKLDESALQHRVEAGWPEHKVNPMLAVTYAELSATTFEDSGPGGNSRTCESLQIVDEEETDALRNKLTGKIIEKYKHDSDAFEEIRKRFNTAPGEEHTNAIFHRREVAEVKLQNKPERLRKRHASKYNDGSEVSHLVLRHDYTHAVVHAPQMLEWSPFEYIYGPYKNEQDPEMQRLFENAHSHPNPFGDRVRLFLLNQMLYEDHRLGLQKRLKKGDLCSFFPLHNIGTLHSLRLDWTKEFAWPWKGSLMSPPWILSMEPLERVRDYYGEKITLYFAFLGWYTSWLVVICIPATVVTIIYYVPTIDPSVKSIVLPIYAIVLQIWAMLMLLMWKKEENVLAAKWGATFFEDDETERPSFNGDTSWDFVGSGRRRHLRGAESSSPPHLLVLFTLIVVVTTLIGSVYLMHLILTQAEGPGWSFPEEYIQYVTAVMTAVMIELMNQALRRFAINIVNAENHRTDTQYEDSLISKVFTYQFINSYAPLYYVAFVQGRAGIDVTNGCEGYECTDRIALLVVIIMVVHSAFNNIPDLVRSMFLAAPDSDDEDRDVAEQEWNMLRYDPILGPLEDNEQVALQFGYTILFGAAAPWTPLVSFVANHFELRLDTKSLLHVYQRPVPRGAQDIGTWYAVFFMLVGVGIVTNSALVFFSVEDIGSTWKNESKVWAFFLSQYFIFATIFVIKNAIPNGEEQIKFQVKRAEVWSRRILGREKWVDDEDLPKSWGSWPKPPITVGTLKDRATVPKPPSVYRTYCFFTMHSGFRSLCDLIARSKTFDNFILLCIGFNTITLTLTDYSPECCDDDGVPMDEGCALNEFNASVEPFLTWTFAFEFVVKSVAMGMNFRVKEIYHKETKTTEVINIGYLSDHWNKLDFFVVCVSLAQVIPGMPNMSVLRTFRVLRPLKSVQKFPGLKRIITGLFDSAPRLAGVVMLLTFFLIFFSIMALQSFSGVLNRRCRLTPYPLQFATLHDGTFCDDAYADCWEDYLTKIVTNYTNYKCIDDWTADGSTKEDSIWYNSNHDCFWPANLEEGRVCSPKGDDGGGMFTCQEAETQIGWMNNTWCGSDYDSWGNPRFLDSDAPYGMPRNQGPMFSGDFNFGFTTFDNILASFTTIFQSVSMEGWTDVMYMTMDSYGVVTSFILFVLLVVLGSFFVLNLVLGVLSDSVGGDEAEPEPEWDLDSDVNHHAHHASPFTAAKADSPKEGPAAAKPMTQAKSRWLGLKAVVTDEIDSKAPAPGGGMAEVGAVVEMGPKLEEGEEEEDDDDEVKRKKCTLRSVIDGPGAIIALAAVLLNTVVLALDQYPANVSLAATLDEINLVLTYVFIGELVIKLYAYGLKDYFADAFNNFDFVVVVVSIVELVLERVVGYEGGGISALRAFRIFRVFKLAKQWKDLNDLLSKMLKTLNDIGYFAMLLVLFMYIYSLVGMQFFANKMHFNPDSGWPVPFSRDDENEYYDADVPEANFDNFLWAMVTVFQMLTGENWNSVMYDGRRASLYSEASAFYFLSLIVIGAFIVMNMFLAILLSNFSEEEEEEEPEEPMKNKGDDIPDFETGFGWLEMYLNAEMKDVLKEKDGKRLKKFKGEQGARENIARHIGASTKTLEGIEVGKWAVAMKQIYHKLKQNPDDAAELDNTFAQLCTEDEEKEFWSERSSNYMSPEQRKRLVDAGLLNLGPAPNCCSKFVESSIFKNFILSLISIQSVVLAIETPLDNPDGQKATILTYVGYFCVGGFFLEAVLQIIGQHGFSNYWVSPWNRLDMFLLSVSLIEVASHFFDVGFDVSALAIFGVLKPVRLVNRSDGLKLMFEALGASIGPVANVVMVVMLFFLIFAVVGVSYFKGTLYECSGDGFDALSDAAVDLLTYPVKYSELTSSQIRMLTNTSMLHDDPETAMLYNASTCLNYNNRTGTHDSWSTKFSFQTNDEETPTSRDMCDCMVGESKWNHVGTLGFDNIFAGMACLYEISTTEGWVDVMFAAINSRGIDMQPVRDANLITPLVYFILFMLIGCFFCMELFVGVVIDKFNKIRTSAMEERGVSGKQALMTDKQAEASMDSDILMKLRPHRVRKVVVPAAYMIAENKLFPFDTFILSAIMLNAITMAAEYFGMPTWYSDLLDTCNLVFVGIFTFELVVKILGSGLHSYFLDSWNRFDAFIMFVTYFDLVADRVDIPLGAFDSITSKLRIFRLFRFVRVIRKNKTLNEMWETFVTALPSLWNALVLISLVFFVYGVLAVKLFAKVGLNDDLNSHAHFQNLGFSLLTLFRFSTGENWNGFMHSVMDQPAGCELNPEWNNEWCIVPQEVDCVPLNGCPNQFTVYAYFYSFTMLVSFVMINLFVGVIMTAMESLGEDGPEQPVKEKYRKAFYDRWAMDQFDPDCKGWIRLSKLEMFIKDLGKPMRKAAVTLDLTAVLLAMEIHVRESQVDHDDLGDTELHISDVFRGLELHVMSGKMGENKKKLENMDLTEGDKEKVEKDNKLMALGRAKFFTDALKATKVGGKEESKEADMYKQYTDRLKSEDEDDTEYLSRVRKMVPKVPNPETAWVIPQYLIVEGGNMAHPQKEIGI</sequence>
<keyword evidence="2 10" id="KW-0812">Transmembrane</keyword>
<feature type="transmembrane region" description="Helical" evidence="10">
    <location>
        <begin position="1018"/>
        <end position="1039"/>
    </location>
</feature>
<dbReference type="InterPro" id="IPR027359">
    <property type="entry name" value="Volt_channel_dom_sf"/>
</dbReference>
<feature type="transmembrane region" description="Helical" evidence="10">
    <location>
        <begin position="2062"/>
        <end position="2085"/>
    </location>
</feature>
<evidence type="ECO:0000256" key="10">
    <source>
        <dbReference type="SAM" id="Phobius"/>
    </source>
</evidence>
<feature type="transmembrane region" description="Helical" evidence="10">
    <location>
        <begin position="1847"/>
        <end position="1870"/>
    </location>
</feature>
<feature type="transmembrane region" description="Helical" evidence="10">
    <location>
        <begin position="1624"/>
        <end position="1645"/>
    </location>
</feature>
<dbReference type="SUPFAM" id="SSF81324">
    <property type="entry name" value="Voltage-gated potassium channels"/>
    <property type="match status" value="4"/>
</dbReference>
<feature type="transmembrane region" description="Helical" evidence="10">
    <location>
        <begin position="629"/>
        <end position="657"/>
    </location>
</feature>
<keyword evidence="3 10" id="KW-1133">Transmembrane helix</keyword>
<feature type="glycosylation site" description="N-linked (GlcNAc...) asparagine" evidence="6">
    <location>
        <position position="1408"/>
    </location>
</feature>
<protein>
    <recommendedName>
        <fullName evidence="14">Calmodulin</fullName>
    </recommendedName>
</protein>
<feature type="transmembrane region" description="Helical" evidence="10">
    <location>
        <begin position="2553"/>
        <end position="2576"/>
    </location>
</feature>
<feature type="transmembrane region" description="Helical" evidence="10">
    <location>
        <begin position="2654"/>
        <end position="2674"/>
    </location>
</feature>
<feature type="region of interest" description="Disordered" evidence="9">
    <location>
        <begin position="170"/>
        <end position="194"/>
    </location>
</feature>
<dbReference type="Gene3D" id="1.10.287.70">
    <property type="match status" value="4"/>
</dbReference>
<dbReference type="GO" id="GO:0005891">
    <property type="term" value="C:voltage-gated calcium channel complex"/>
    <property type="evidence" value="ECO:0007669"/>
    <property type="project" value="InterPro"/>
</dbReference>
<feature type="domain" description="Ion transport" evidence="11">
    <location>
        <begin position="2424"/>
        <end position="2685"/>
    </location>
</feature>
<dbReference type="InterPro" id="IPR005821">
    <property type="entry name" value="Ion_trans_dom"/>
</dbReference>
<feature type="domain" description="Ion transport" evidence="11">
    <location>
        <begin position="2031"/>
        <end position="2369"/>
    </location>
</feature>
<feature type="transmembrane region" description="Helical" evidence="10">
    <location>
        <begin position="669"/>
        <end position="689"/>
    </location>
</feature>
<reference evidence="13" key="1">
    <citation type="submission" date="2021-01" db="EMBL/GenBank/DDBJ databases">
        <authorList>
            <person name="Corre E."/>
            <person name="Pelletier E."/>
            <person name="Niang G."/>
            <person name="Scheremetjew M."/>
            <person name="Finn R."/>
            <person name="Kale V."/>
            <person name="Holt S."/>
            <person name="Cochrane G."/>
            <person name="Meng A."/>
            <person name="Brown T."/>
            <person name="Cohen L."/>
        </authorList>
    </citation>
    <scope>NUCLEOTIDE SEQUENCE</scope>
    <source>
        <strain evidence="13">RCC1693</strain>
    </source>
</reference>
<gene>
    <name evidence="13" type="ORF">FPAR1323_LOCUS679</name>
</gene>
<evidence type="ECO:0000256" key="9">
    <source>
        <dbReference type="SAM" id="MobiDB-lite"/>
    </source>
</evidence>
<dbReference type="InterPro" id="IPR049452">
    <property type="entry name" value="Anoctamin_TM"/>
</dbReference>